<dbReference type="AlphaFoldDB" id="A0A7V8NQR0"/>
<sequence>MTTVPGNTVTVPEGPNSATVKVLDGTGADITGSCTINAVSSDSTIVQIGNPDPTMPSVIPFTALVPGGSATIMYTATNSAGEIDQTDTINIQITAPASMVIVYAATLPVRAKSR</sequence>
<name>A0A7V8NQR0_9BACT</name>
<reference evidence="1" key="1">
    <citation type="submission" date="2020-06" db="EMBL/GenBank/DDBJ databases">
        <title>Legume-microbial interactions unlock mineral nutrients during tropical forest succession.</title>
        <authorList>
            <person name="Epihov D.Z."/>
        </authorList>
    </citation>
    <scope>NUCLEOTIDE SEQUENCE [LARGE SCALE GENOMIC DNA]</scope>
    <source>
        <strain evidence="1">Pan2503</strain>
    </source>
</reference>
<evidence type="ECO:0000313" key="2">
    <source>
        <dbReference type="Proteomes" id="UP000567293"/>
    </source>
</evidence>
<dbReference type="Proteomes" id="UP000567293">
    <property type="component" value="Unassembled WGS sequence"/>
</dbReference>
<keyword evidence="2" id="KW-1185">Reference proteome</keyword>
<accession>A0A7V8NQR0</accession>
<proteinExistence type="predicted"/>
<evidence type="ECO:0000313" key="1">
    <source>
        <dbReference type="EMBL" id="MBA0085743.1"/>
    </source>
</evidence>
<comment type="caution">
    <text evidence="1">The sequence shown here is derived from an EMBL/GenBank/DDBJ whole genome shotgun (WGS) entry which is preliminary data.</text>
</comment>
<dbReference type="EMBL" id="JACDQQ010001188">
    <property type="protein sequence ID" value="MBA0085743.1"/>
    <property type="molecule type" value="Genomic_DNA"/>
</dbReference>
<protein>
    <submittedName>
        <fullName evidence="1">Uncharacterized protein</fullName>
    </submittedName>
</protein>
<gene>
    <name evidence="1" type="ORF">HRJ53_12165</name>
</gene>
<organism evidence="1 2">
    <name type="scientific">Candidatus Acidiferrum panamense</name>
    <dbReference type="NCBI Taxonomy" id="2741543"/>
    <lineage>
        <taxon>Bacteria</taxon>
        <taxon>Pseudomonadati</taxon>
        <taxon>Acidobacteriota</taxon>
        <taxon>Terriglobia</taxon>
        <taxon>Candidatus Acidiferrales</taxon>
        <taxon>Candidatus Acidiferrum</taxon>
    </lineage>
</organism>